<feature type="compositionally biased region" description="Basic and acidic residues" evidence="1">
    <location>
        <begin position="45"/>
        <end position="56"/>
    </location>
</feature>
<reference evidence="2 3" key="1">
    <citation type="journal article" date="2017" name="Nat. Commun.">
        <title>Genome assembly with in vitro proximity ligation data and whole-genome triplication in lettuce.</title>
        <authorList>
            <person name="Reyes-Chin-Wo S."/>
            <person name="Wang Z."/>
            <person name="Yang X."/>
            <person name="Kozik A."/>
            <person name="Arikit S."/>
            <person name="Song C."/>
            <person name="Xia L."/>
            <person name="Froenicke L."/>
            <person name="Lavelle D.O."/>
            <person name="Truco M.J."/>
            <person name="Xia R."/>
            <person name="Zhu S."/>
            <person name="Xu C."/>
            <person name="Xu H."/>
            <person name="Xu X."/>
            <person name="Cox K."/>
            <person name="Korf I."/>
            <person name="Meyers B.C."/>
            <person name="Michelmore R.W."/>
        </authorList>
    </citation>
    <scope>NUCLEOTIDE SEQUENCE [LARGE SCALE GENOMIC DNA]</scope>
    <source>
        <strain evidence="3">cv. Salinas</strain>
        <tissue evidence="2">Seedlings</tissue>
    </source>
</reference>
<dbReference type="Proteomes" id="UP000235145">
    <property type="component" value="Unassembled WGS sequence"/>
</dbReference>
<evidence type="ECO:0000256" key="1">
    <source>
        <dbReference type="SAM" id="MobiDB-lite"/>
    </source>
</evidence>
<feature type="region of interest" description="Disordered" evidence="1">
    <location>
        <begin position="45"/>
        <end position="78"/>
    </location>
</feature>
<gene>
    <name evidence="2" type="ORF">LSAT_V11C500296100</name>
</gene>
<sequence>MLIFSMIKVGQRPRNKMSLSDDEMTSSYFMLLQKYVYGERKSVPSPVRDHFRRQDESSSSMSSSGRSHGRDGRNGKPNLEEVFVEEVNNEDLWNKISFEEPAIFQTNLGQRESEERNENAGCSRNKFDDDVFDLNEDNEAKEVSEEDDLIITGNVNYYDDYGFDGKEVTPDKPRAQNPSKYKCTPYIELHTTPKQKRRPKKKVDIKSTSSVPPPKFVVVRDFSVLRLQPYVASGEVVIRNYLFHSYNVQYRLYNLVIEIFGAPCLGIHTTDGWTKRMGTIGGRLCLVLLHNPTSWLLGGMSIRLGRGDYEKLNSDGTFTEFEARVADHLDKIDYWARRNIPRIPLNMYTALNITTNTTNY</sequence>
<organism evidence="2 3">
    <name type="scientific">Lactuca sativa</name>
    <name type="common">Garden lettuce</name>
    <dbReference type="NCBI Taxonomy" id="4236"/>
    <lineage>
        <taxon>Eukaryota</taxon>
        <taxon>Viridiplantae</taxon>
        <taxon>Streptophyta</taxon>
        <taxon>Embryophyta</taxon>
        <taxon>Tracheophyta</taxon>
        <taxon>Spermatophyta</taxon>
        <taxon>Magnoliopsida</taxon>
        <taxon>eudicotyledons</taxon>
        <taxon>Gunneridae</taxon>
        <taxon>Pentapetalae</taxon>
        <taxon>asterids</taxon>
        <taxon>campanulids</taxon>
        <taxon>Asterales</taxon>
        <taxon>Asteraceae</taxon>
        <taxon>Cichorioideae</taxon>
        <taxon>Cichorieae</taxon>
        <taxon>Lactucinae</taxon>
        <taxon>Lactuca</taxon>
    </lineage>
</organism>
<evidence type="ECO:0000313" key="3">
    <source>
        <dbReference type="Proteomes" id="UP000235145"/>
    </source>
</evidence>
<comment type="caution">
    <text evidence="2">The sequence shown here is derived from an EMBL/GenBank/DDBJ whole genome shotgun (WGS) entry which is preliminary data.</text>
</comment>
<accession>A0A9R1VDU8</accession>
<evidence type="ECO:0000313" key="2">
    <source>
        <dbReference type="EMBL" id="KAJ0204305.1"/>
    </source>
</evidence>
<proteinExistence type="predicted"/>
<dbReference type="EMBL" id="NBSK02000005">
    <property type="protein sequence ID" value="KAJ0204305.1"/>
    <property type="molecule type" value="Genomic_DNA"/>
</dbReference>
<protein>
    <submittedName>
        <fullName evidence="2">Uncharacterized protein</fullName>
    </submittedName>
</protein>
<keyword evidence="3" id="KW-1185">Reference proteome</keyword>
<dbReference type="AlphaFoldDB" id="A0A9R1VDU8"/>
<name>A0A9R1VDU8_LACSA</name>
<feature type="compositionally biased region" description="Low complexity" evidence="1">
    <location>
        <begin position="57"/>
        <end position="66"/>
    </location>
</feature>